<keyword evidence="2" id="KW-0575">Peroxidase</keyword>
<evidence type="ECO:0000313" key="3">
    <source>
        <dbReference type="Proteomes" id="UP000500767"/>
    </source>
</evidence>
<dbReference type="InterPro" id="IPR010195">
    <property type="entry name" value="Uncharacterised_peroxidase-rel"/>
</dbReference>
<proteinExistence type="predicted"/>
<evidence type="ECO:0000313" key="2">
    <source>
        <dbReference type="EMBL" id="QKE90992.1"/>
    </source>
</evidence>
<name>A0A6M8HRM8_9PROT</name>
<protein>
    <submittedName>
        <fullName evidence="2">Peroxidase-related enzyme</fullName>
    </submittedName>
</protein>
<dbReference type="NCBIfam" id="TIGR01926">
    <property type="entry name" value="peroxid_rel"/>
    <property type="match status" value="1"/>
</dbReference>
<keyword evidence="2" id="KW-0560">Oxidoreductase</keyword>
<dbReference type="NCBIfam" id="TIGR00778">
    <property type="entry name" value="ahpD_dom"/>
    <property type="match status" value="1"/>
</dbReference>
<feature type="domain" description="Carboxymuconolactone decarboxylase-like" evidence="1">
    <location>
        <begin position="41"/>
        <end position="120"/>
    </location>
</feature>
<dbReference type="Pfam" id="PF02627">
    <property type="entry name" value="CMD"/>
    <property type="match status" value="1"/>
</dbReference>
<dbReference type="AlphaFoldDB" id="A0A6M8HRM8"/>
<dbReference type="PANTHER" id="PTHR35446:SF3">
    <property type="entry name" value="CMD DOMAIN-CONTAINING PROTEIN"/>
    <property type="match status" value="1"/>
</dbReference>
<accession>A0A6M8HRM8</accession>
<dbReference type="GO" id="GO:0051920">
    <property type="term" value="F:peroxiredoxin activity"/>
    <property type="evidence" value="ECO:0007669"/>
    <property type="project" value="InterPro"/>
</dbReference>
<dbReference type="EMBL" id="CP053708">
    <property type="protein sequence ID" value="QKE90992.1"/>
    <property type="molecule type" value="Genomic_DNA"/>
</dbReference>
<gene>
    <name evidence="2" type="ORF">HN018_13900</name>
</gene>
<reference evidence="2 3" key="1">
    <citation type="journal article" date="2014" name="World J. Microbiol. Biotechnol.">
        <title>Biodiversity and physiological characteristics of Antarctic and Arctic lichens-associated bacteria.</title>
        <authorList>
            <person name="Lee Y.M."/>
            <person name="Kim E.H."/>
            <person name="Lee H.K."/>
            <person name="Hong S.G."/>
        </authorList>
    </citation>
    <scope>NUCLEOTIDE SEQUENCE [LARGE SCALE GENOMIC DNA]</scope>
    <source>
        <strain evidence="2 3">PAMC 26569</strain>
    </source>
</reference>
<dbReference type="RefSeq" id="WP_171836713.1">
    <property type="nucleotide sequence ID" value="NZ_CP053708.1"/>
</dbReference>
<sequence>MSRITVPTYETAPSASQPMLEAVKKQLGVVPNSFRVLSLSPAALQGLLGLNAALVKALDLKTRERIAIAIAIAQSNSCDYCLSAHSYIGLNLAKIDAAEIALNRQGTSSEPKAAAAVAFAVKVNEKRGKISDADVQAIKAAGFSDAQIVEIIAVVAENIFTNLINIAAGTEIDFPVVHTADAA</sequence>
<dbReference type="PANTHER" id="PTHR35446">
    <property type="entry name" value="SI:CH211-175M2.5"/>
    <property type="match status" value="1"/>
</dbReference>
<organism evidence="2 3">
    <name type="scientific">Lichenicola cladoniae</name>
    <dbReference type="NCBI Taxonomy" id="1484109"/>
    <lineage>
        <taxon>Bacteria</taxon>
        <taxon>Pseudomonadati</taxon>
        <taxon>Pseudomonadota</taxon>
        <taxon>Alphaproteobacteria</taxon>
        <taxon>Acetobacterales</taxon>
        <taxon>Acetobacteraceae</taxon>
        <taxon>Lichenicola</taxon>
    </lineage>
</organism>
<keyword evidence="3" id="KW-1185">Reference proteome</keyword>
<dbReference type="KEGG" id="lck:HN018_13900"/>
<evidence type="ECO:0000259" key="1">
    <source>
        <dbReference type="Pfam" id="PF02627"/>
    </source>
</evidence>
<dbReference type="Gene3D" id="1.20.1290.10">
    <property type="entry name" value="AhpD-like"/>
    <property type="match status" value="1"/>
</dbReference>
<dbReference type="SUPFAM" id="SSF69118">
    <property type="entry name" value="AhpD-like"/>
    <property type="match status" value="1"/>
</dbReference>
<dbReference type="InterPro" id="IPR004675">
    <property type="entry name" value="AhpD_core"/>
</dbReference>
<dbReference type="Proteomes" id="UP000500767">
    <property type="component" value="Chromosome"/>
</dbReference>
<dbReference type="InterPro" id="IPR003779">
    <property type="entry name" value="CMD-like"/>
</dbReference>
<dbReference type="InterPro" id="IPR029032">
    <property type="entry name" value="AhpD-like"/>
</dbReference>